<accession>A0A811V1H2</accession>
<reference evidence="1" key="1">
    <citation type="submission" date="2020-11" db="EMBL/GenBank/DDBJ databases">
        <authorList>
            <person name="Whitehead M."/>
        </authorList>
    </citation>
    <scope>NUCLEOTIDE SEQUENCE</scope>
    <source>
        <strain evidence="1">EGII</strain>
    </source>
</reference>
<evidence type="ECO:0000313" key="2">
    <source>
        <dbReference type="Proteomes" id="UP000606786"/>
    </source>
</evidence>
<evidence type="ECO:0000313" key="1">
    <source>
        <dbReference type="EMBL" id="CAD7003737.1"/>
    </source>
</evidence>
<proteinExistence type="predicted"/>
<dbReference type="AlphaFoldDB" id="A0A811V1H2"/>
<name>A0A811V1H2_CERCA</name>
<gene>
    <name evidence="1" type="ORF">CCAP1982_LOCUS12173</name>
</gene>
<comment type="caution">
    <text evidence="1">The sequence shown here is derived from an EMBL/GenBank/DDBJ whole genome shotgun (WGS) entry which is preliminary data.</text>
</comment>
<organism evidence="1 2">
    <name type="scientific">Ceratitis capitata</name>
    <name type="common">Mediterranean fruit fly</name>
    <name type="synonym">Tephritis capitata</name>
    <dbReference type="NCBI Taxonomy" id="7213"/>
    <lineage>
        <taxon>Eukaryota</taxon>
        <taxon>Metazoa</taxon>
        <taxon>Ecdysozoa</taxon>
        <taxon>Arthropoda</taxon>
        <taxon>Hexapoda</taxon>
        <taxon>Insecta</taxon>
        <taxon>Pterygota</taxon>
        <taxon>Neoptera</taxon>
        <taxon>Endopterygota</taxon>
        <taxon>Diptera</taxon>
        <taxon>Brachycera</taxon>
        <taxon>Muscomorpha</taxon>
        <taxon>Tephritoidea</taxon>
        <taxon>Tephritidae</taxon>
        <taxon>Ceratitis</taxon>
        <taxon>Ceratitis</taxon>
    </lineage>
</organism>
<protein>
    <submittedName>
        <fullName evidence="1">(Mediterranean fruit fly) hypothetical protein</fullName>
    </submittedName>
</protein>
<dbReference type="EMBL" id="CAJHJT010000034">
    <property type="protein sequence ID" value="CAD7003737.1"/>
    <property type="molecule type" value="Genomic_DNA"/>
</dbReference>
<dbReference type="Proteomes" id="UP000606786">
    <property type="component" value="Unassembled WGS sequence"/>
</dbReference>
<keyword evidence="2" id="KW-1185">Reference proteome</keyword>
<sequence length="66" mass="7572">MWAVVAANKQTLQINMENSGILKLKKDLIVYSSELSVYAYSKFFVSNTISTYKRVNMYCIFAKPPN</sequence>